<dbReference type="GO" id="GO:0005776">
    <property type="term" value="C:autophagosome"/>
    <property type="evidence" value="ECO:0007669"/>
    <property type="project" value="TreeGrafter"/>
</dbReference>
<keyword evidence="3" id="KW-0418">Kinase</keyword>
<comment type="caution">
    <text evidence="6">The sequence shown here is derived from an EMBL/GenBank/DDBJ whole genome shotgun (WGS) entry which is preliminary data.</text>
</comment>
<dbReference type="Proteomes" id="UP000294850">
    <property type="component" value="Unassembled WGS sequence"/>
</dbReference>
<dbReference type="PANTHER" id="PTHR24348">
    <property type="entry name" value="SERINE/THREONINE-PROTEIN KINASE UNC-51-RELATED"/>
    <property type="match status" value="1"/>
</dbReference>
<dbReference type="GO" id="GO:0005524">
    <property type="term" value="F:ATP binding"/>
    <property type="evidence" value="ECO:0007669"/>
    <property type="project" value="UniProtKB-KW"/>
</dbReference>
<evidence type="ECO:0000256" key="1">
    <source>
        <dbReference type="ARBA" id="ARBA00022679"/>
    </source>
</evidence>
<dbReference type="PROSITE" id="PS50011">
    <property type="entry name" value="PROTEIN_KINASE_DOM"/>
    <property type="match status" value="1"/>
</dbReference>
<dbReference type="Pfam" id="PF00069">
    <property type="entry name" value="Pkinase"/>
    <property type="match status" value="1"/>
</dbReference>
<reference evidence="6 7" key="1">
    <citation type="submission" date="2019-03" db="EMBL/GenBank/DDBJ databases">
        <title>Dyadobacter AR-3-6 sp. nov., isolated from arctic soil.</title>
        <authorList>
            <person name="Chaudhary D.K."/>
        </authorList>
    </citation>
    <scope>NUCLEOTIDE SEQUENCE [LARGE SCALE GENOMIC DNA]</scope>
    <source>
        <strain evidence="6 7">AR-3-6</strain>
    </source>
</reference>
<evidence type="ECO:0000259" key="5">
    <source>
        <dbReference type="PROSITE" id="PS50011"/>
    </source>
</evidence>
<dbReference type="InterPro" id="IPR008271">
    <property type="entry name" value="Ser/Thr_kinase_AS"/>
</dbReference>
<dbReference type="GO" id="GO:0016020">
    <property type="term" value="C:membrane"/>
    <property type="evidence" value="ECO:0007669"/>
    <property type="project" value="TreeGrafter"/>
</dbReference>
<dbReference type="RefSeq" id="WP_131962971.1">
    <property type="nucleotide sequence ID" value="NZ_SMFL01000028.1"/>
</dbReference>
<dbReference type="PANTHER" id="PTHR24348:SF22">
    <property type="entry name" value="NON-SPECIFIC SERINE_THREONINE PROTEIN KINASE"/>
    <property type="match status" value="1"/>
</dbReference>
<dbReference type="SUPFAM" id="SSF56112">
    <property type="entry name" value="Protein kinase-like (PK-like)"/>
    <property type="match status" value="1"/>
</dbReference>
<dbReference type="OrthoDB" id="9813021at2"/>
<dbReference type="InterPro" id="IPR045269">
    <property type="entry name" value="Atg1-like"/>
</dbReference>
<dbReference type="GO" id="GO:0005829">
    <property type="term" value="C:cytosol"/>
    <property type="evidence" value="ECO:0007669"/>
    <property type="project" value="TreeGrafter"/>
</dbReference>
<keyword evidence="7" id="KW-1185">Reference proteome</keyword>
<dbReference type="InterPro" id="IPR011009">
    <property type="entry name" value="Kinase-like_dom_sf"/>
</dbReference>
<dbReference type="PROSITE" id="PS00108">
    <property type="entry name" value="PROTEIN_KINASE_ST"/>
    <property type="match status" value="1"/>
</dbReference>
<keyword evidence="4" id="KW-0067">ATP-binding</keyword>
<protein>
    <recommendedName>
        <fullName evidence="5">Protein kinase domain-containing protein</fullName>
    </recommendedName>
</protein>
<evidence type="ECO:0000313" key="6">
    <source>
        <dbReference type="EMBL" id="TDE08177.1"/>
    </source>
</evidence>
<dbReference type="SMART" id="SM00220">
    <property type="entry name" value="S_TKc"/>
    <property type="match status" value="1"/>
</dbReference>
<dbReference type="InterPro" id="IPR000719">
    <property type="entry name" value="Prot_kinase_dom"/>
</dbReference>
<evidence type="ECO:0000256" key="2">
    <source>
        <dbReference type="ARBA" id="ARBA00022741"/>
    </source>
</evidence>
<gene>
    <name evidence="6" type="ORF">E0F88_32970</name>
</gene>
<dbReference type="GO" id="GO:0000407">
    <property type="term" value="C:phagophore assembly site"/>
    <property type="evidence" value="ECO:0007669"/>
    <property type="project" value="TreeGrafter"/>
</dbReference>
<dbReference type="Gene3D" id="1.10.510.10">
    <property type="entry name" value="Transferase(Phosphotransferase) domain 1"/>
    <property type="match status" value="1"/>
</dbReference>
<feature type="domain" description="Protein kinase" evidence="5">
    <location>
        <begin position="23"/>
        <end position="302"/>
    </location>
</feature>
<proteinExistence type="predicted"/>
<keyword evidence="1" id="KW-0808">Transferase</keyword>
<accession>A0A4R5D6G7</accession>
<organism evidence="6 7">
    <name type="scientific">Dyadobacter psychrotolerans</name>
    <dbReference type="NCBI Taxonomy" id="2541721"/>
    <lineage>
        <taxon>Bacteria</taxon>
        <taxon>Pseudomonadati</taxon>
        <taxon>Bacteroidota</taxon>
        <taxon>Cytophagia</taxon>
        <taxon>Cytophagales</taxon>
        <taxon>Spirosomataceae</taxon>
        <taxon>Dyadobacter</taxon>
    </lineage>
</organism>
<evidence type="ECO:0000256" key="4">
    <source>
        <dbReference type="ARBA" id="ARBA00022840"/>
    </source>
</evidence>
<dbReference type="GO" id="GO:0004674">
    <property type="term" value="F:protein serine/threonine kinase activity"/>
    <property type="evidence" value="ECO:0007669"/>
    <property type="project" value="InterPro"/>
</dbReference>
<sequence length="365" mass="41771">MNELYDDDVPKAIQDFVRQHPDIEIVEYHKRGFNGEVYFGKRKKLGDEVVLKFYWADKNYDETEEAVILKKIKHKNVLEIYDLRFLPPYFAHFLTPKISGGDLQEIIENRKLSSKEALEIVAGILLGLTELHSAHSLVHRDLKPGNILINLSDNCPIIADLGAVKKIDGVHGFVSASKATHLYLPPEAVLKDEYYFQSDIYQVGVTMFQLLGGYFPLDDPYKWLTKKELMKVNTLRSDKQKVEAFNGMIESKIVKGSLIDTKTMPYYLDDVFRKVINKATNLDHNKRYANCALFLKDVHKLIQNCPDYINEDGAIQISQGNGKCFRIIQKDTGEISFEKKMPGKDWRKNNNHNGSLSEALAIART</sequence>
<name>A0A4R5D6G7_9BACT</name>
<dbReference type="EMBL" id="SMFL01000028">
    <property type="protein sequence ID" value="TDE08177.1"/>
    <property type="molecule type" value="Genomic_DNA"/>
</dbReference>
<dbReference type="AlphaFoldDB" id="A0A4R5D6G7"/>
<keyword evidence="2" id="KW-0547">Nucleotide-binding</keyword>
<evidence type="ECO:0000256" key="3">
    <source>
        <dbReference type="ARBA" id="ARBA00022777"/>
    </source>
</evidence>
<evidence type="ECO:0000313" key="7">
    <source>
        <dbReference type="Proteomes" id="UP000294850"/>
    </source>
</evidence>